<evidence type="ECO:0000256" key="1">
    <source>
        <dbReference type="SAM" id="Coils"/>
    </source>
</evidence>
<proteinExistence type="predicted"/>
<keyword evidence="4" id="KW-1185">Reference proteome</keyword>
<keyword evidence="1" id="KW-0175">Coiled coil</keyword>
<gene>
    <name evidence="3" type="ORF">SAMN05192568_102654</name>
</gene>
<evidence type="ECO:0000313" key="4">
    <source>
        <dbReference type="Proteomes" id="UP000199048"/>
    </source>
</evidence>
<dbReference type="RefSeq" id="WP_139234154.1">
    <property type="nucleotide sequence ID" value="NZ_FOTK01000026.1"/>
</dbReference>
<protein>
    <submittedName>
        <fullName evidence="3">Uncharacterized protein</fullName>
    </submittedName>
</protein>
<evidence type="ECO:0000313" key="3">
    <source>
        <dbReference type="EMBL" id="SFM31064.1"/>
    </source>
</evidence>
<name>A0A1I4PTI2_9HYPH</name>
<accession>A0A1I4PTI2</accession>
<reference evidence="4" key="1">
    <citation type="submission" date="2016-10" db="EMBL/GenBank/DDBJ databases">
        <authorList>
            <person name="Varghese N."/>
            <person name="Submissions S."/>
        </authorList>
    </citation>
    <scope>NUCLEOTIDE SEQUENCE [LARGE SCALE GENOMIC DNA]</scope>
    <source>
        <strain evidence="4">BL36</strain>
    </source>
</reference>
<dbReference type="EMBL" id="FOTK01000026">
    <property type="protein sequence ID" value="SFM31064.1"/>
    <property type="molecule type" value="Genomic_DNA"/>
</dbReference>
<feature type="region of interest" description="Disordered" evidence="2">
    <location>
        <begin position="154"/>
        <end position="175"/>
    </location>
</feature>
<sequence length="197" mass="22393">MARREDIQKRLGEIEAALRDVEAEKRRHQLTLSMVNTALGIATRAAHGVLHRELQRLMDERSHLQRELTNLGKPKPPVGFELIDAEEAQEEEGHLYLVLTERDTDGEVEGHTDLHRIDPISTRSASIWYDINVPGLRGPKFRSLSDRMRQAAQSLCGSPPSMGHSPRRLDRRGNGIRCGTTMRTYRTSIERHPCSML</sequence>
<dbReference type="AlphaFoldDB" id="A0A1I4PTI2"/>
<feature type="coiled-coil region" evidence="1">
    <location>
        <begin position="4"/>
        <end position="31"/>
    </location>
</feature>
<evidence type="ECO:0000256" key="2">
    <source>
        <dbReference type="SAM" id="MobiDB-lite"/>
    </source>
</evidence>
<dbReference type="STRING" id="582667.SAMN05192568_102654"/>
<organism evidence="3 4">
    <name type="scientific">Methylobacterium pseudosasicola</name>
    <dbReference type="NCBI Taxonomy" id="582667"/>
    <lineage>
        <taxon>Bacteria</taxon>
        <taxon>Pseudomonadati</taxon>
        <taxon>Pseudomonadota</taxon>
        <taxon>Alphaproteobacteria</taxon>
        <taxon>Hyphomicrobiales</taxon>
        <taxon>Methylobacteriaceae</taxon>
        <taxon>Methylobacterium</taxon>
    </lineage>
</organism>
<dbReference type="Proteomes" id="UP000199048">
    <property type="component" value="Unassembled WGS sequence"/>
</dbReference>